<evidence type="ECO:0000256" key="11">
    <source>
        <dbReference type="SAM" id="MobiDB-lite"/>
    </source>
</evidence>
<dbReference type="InterPro" id="IPR015683">
    <property type="entry name" value="Ionotropic_Glu_rcpt"/>
</dbReference>
<keyword evidence="6 12" id="KW-0472">Membrane</keyword>
<evidence type="ECO:0000256" key="4">
    <source>
        <dbReference type="ARBA" id="ARBA00022989"/>
    </source>
</evidence>
<comment type="subcellular location">
    <subcellularLocation>
        <location evidence="1">Membrane</location>
        <topology evidence="1">Multi-pass membrane protein</topology>
    </subcellularLocation>
</comment>
<keyword evidence="8" id="KW-0325">Glycoprotein</keyword>
<feature type="transmembrane region" description="Helical" evidence="12">
    <location>
        <begin position="6"/>
        <end position="25"/>
    </location>
</feature>
<dbReference type="InterPro" id="IPR001320">
    <property type="entry name" value="Iontro_rcpt_C"/>
</dbReference>
<evidence type="ECO:0000256" key="5">
    <source>
        <dbReference type="ARBA" id="ARBA00023065"/>
    </source>
</evidence>
<evidence type="ECO:0000256" key="10">
    <source>
        <dbReference type="ARBA" id="ARBA00023303"/>
    </source>
</evidence>
<feature type="region of interest" description="Disordered" evidence="11">
    <location>
        <begin position="472"/>
        <end position="500"/>
    </location>
</feature>
<comment type="caution">
    <text evidence="14">The sequence shown here is derived from an EMBL/GenBank/DDBJ whole genome shotgun (WGS) entry which is preliminary data.</text>
</comment>
<feature type="transmembrane region" description="Helical" evidence="12">
    <location>
        <begin position="243"/>
        <end position="267"/>
    </location>
</feature>
<feature type="transmembrane region" description="Helical" evidence="12">
    <location>
        <begin position="424"/>
        <end position="447"/>
    </location>
</feature>
<evidence type="ECO:0000256" key="1">
    <source>
        <dbReference type="ARBA" id="ARBA00004141"/>
    </source>
</evidence>
<evidence type="ECO:0000256" key="12">
    <source>
        <dbReference type="SAM" id="Phobius"/>
    </source>
</evidence>
<keyword evidence="7" id="KW-0675">Receptor</keyword>
<dbReference type="PANTHER" id="PTHR18966">
    <property type="entry name" value="IONOTROPIC GLUTAMATE RECEPTOR"/>
    <property type="match status" value="1"/>
</dbReference>
<dbReference type="SMART" id="SM00079">
    <property type="entry name" value="PBPe"/>
    <property type="match status" value="1"/>
</dbReference>
<dbReference type="EMBL" id="JAWXYG010000012">
    <property type="protein sequence ID" value="KAK4257644.1"/>
    <property type="molecule type" value="Genomic_DNA"/>
</dbReference>
<dbReference type="Gene3D" id="3.40.190.10">
    <property type="entry name" value="Periplasmic binding protein-like II"/>
    <property type="match status" value="3"/>
</dbReference>
<dbReference type="GO" id="GO:0015276">
    <property type="term" value="F:ligand-gated monoatomic ion channel activity"/>
    <property type="evidence" value="ECO:0007669"/>
    <property type="project" value="InterPro"/>
</dbReference>
<keyword evidence="9" id="KW-1071">Ligand-gated ion channel</keyword>
<dbReference type="SUPFAM" id="SSF53850">
    <property type="entry name" value="Periplasmic binding protein-like II"/>
    <property type="match status" value="1"/>
</dbReference>
<dbReference type="AlphaFoldDB" id="A0AAE1JQY7"/>
<evidence type="ECO:0000313" key="14">
    <source>
        <dbReference type="EMBL" id="KAK4257644.1"/>
    </source>
</evidence>
<keyword evidence="15" id="KW-1185">Reference proteome</keyword>
<keyword evidence="10" id="KW-0407">Ion channel</keyword>
<evidence type="ECO:0000256" key="8">
    <source>
        <dbReference type="ARBA" id="ARBA00023180"/>
    </source>
</evidence>
<feature type="transmembrane region" description="Helical" evidence="12">
    <location>
        <begin position="174"/>
        <end position="195"/>
    </location>
</feature>
<name>A0AAE1JQY7_9FABA</name>
<organism evidence="14 15">
    <name type="scientific">Acacia crassicarpa</name>
    <name type="common">northern wattle</name>
    <dbReference type="NCBI Taxonomy" id="499986"/>
    <lineage>
        <taxon>Eukaryota</taxon>
        <taxon>Viridiplantae</taxon>
        <taxon>Streptophyta</taxon>
        <taxon>Embryophyta</taxon>
        <taxon>Tracheophyta</taxon>
        <taxon>Spermatophyta</taxon>
        <taxon>Magnoliopsida</taxon>
        <taxon>eudicotyledons</taxon>
        <taxon>Gunneridae</taxon>
        <taxon>Pentapetalae</taxon>
        <taxon>rosids</taxon>
        <taxon>fabids</taxon>
        <taxon>Fabales</taxon>
        <taxon>Fabaceae</taxon>
        <taxon>Caesalpinioideae</taxon>
        <taxon>mimosoid clade</taxon>
        <taxon>Acacieae</taxon>
        <taxon>Acacia</taxon>
    </lineage>
</organism>
<protein>
    <recommendedName>
        <fullName evidence="13">Ionotropic glutamate receptor C-terminal domain-containing protein</fullName>
    </recommendedName>
</protein>
<feature type="domain" description="Ionotropic glutamate receptor C-terminal" evidence="13">
    <location>
        <begin position="40"/>
        <end position="402"/>
    </location>
</feature>
<dbReference type="Pfam" id="PF00060">
    <property type="entry name" value="Lig_chan"/>
    <property type="match status" value="1"/>
</dbReference>
<evidence type="ECO:0000256" key="9">
    <source>
        <dbReference type="ARBA" id="ARBA00023286"/>
    </source>
</evidence>
<sequence length="500" mass="56111">MANPNYYFYGFIIMIYCVVLLIAPISAGDDAGTSFLGGKKLIIGLPYNSGYAQFVDIRQLNSTNDNHQVVQVRGYSIDVFEAKIAYLERQHYSISFEYRVFVNGDGNNAGDYNELVSQISEEKYDAVVGDVTILANRLDDADFTVPYTHSNNVKMLVKIRHDPRLNMWIFVRPFSWSLSLCIASNSIFIGAIILFMERNVQRDSTLENSPCRKQFRGVSILWFPVVQAIFPERESLAKNCSRFVLVMWLILVFVLMQSYTACLSTILTVHQLQPQYLSENDVIKDPNINVGYRSGSFVGDLLPINRARVKNYSSIEEYKDALDKGSHKGGVDAIFDEAPYFKVFFSHYGSNNYAVVGTRHHAGGFGFAFPKGSSLISYFSKAILNISESNEMDKIEERYFGGNDEYGENQYISKSSSIDASPSLTAYSFAGLFMVIGTLSLLALLISENHIWRKPVMLAKAYSQQFFSSNSSRISSLDEGSTTRSNVDKHCSADNGTLPV</sequence>
<evidence type="ECO:0000256" key="6">
    <source>
        <dbReference type="ARBA" id="ARBA00023136"/>
    </source>
</evidence>
<evidence type="ECO:0000256" key="3">
    <source>
        <dbReference type="ARBA" id="ARBA00022692"/>
    </source>
</evidence>
<keyword evidence="5" id="KW-0406">Ion transport</keyword>
<dbReference type="GO" id="GO:0016020">
    <property type="term" value="C:membrane"/>
    <property type="evidence" value="ECO:0007669"/>
    <property type="project" value="UniProtKB-SubCell"/>
</dbReference>
<reference evidence="14" key="1">
    <citation type="submission" date="2023-10" db="EMBL/GenBank/DDBJ databases">
        <title>Chromosome-level genome of the transformable northern wattle, Acacia crassicarpa.</title>
        <authorList>
            <person name="Massaro I."/>
            <person name="Sinha N.R."/>
            <person name="Poethig S."/>
            <person name="Leichty A.R."/>
        </authorList>
    </citation>
    <scope>NUCLEOTIDE SEQUENCE</scope>
    <source>
        <strain evidence="14">Acra3RX</strain>
        <tissue evidence="14">Leaf</tissue>
    </source>
</reference>
<gene>
    <name evidence="14" type="ORF">QN277_007207</name>
</gene>
<keyword evidence="4 12" id="KW-1133">Transmembrane helix</keyword>
<keyword evidence="3 12" id="KW-0812">Transmembrane</keyword>
<evidence type="ECO:0000313" key="15">
    <source>
        <dbReference type="Proteomes" id="UP001293593"/>
    </source>
</evidence>
<evidence type="ECO:0000256" key="2">
    <source>
        <dbReference type="ARBA" id="ARBA00022448"/>
    </source>
</evidence>
<proteinExistence type="predicted"/>
<evidence type="ECO:0000256" key="7">
    <source>
        <dbReference type="ARBA" id="ARBA00023170"/>
    </source>
</evidence>
<accession>A0AAE1JQY7</accession>
<keyword evidence="2" id="KW-0813">Transport</keyword>
<dbReference type="Proteomes" id="UP001293593">
    <property type="component" value="Unassembled WGS sequence"/>
</dbReference>
<dbReference type="Gene3D" id="1.10.287.70">
    <property type="match status" value="1"/>
</dbReference>
<evidence type="ECO:0000259" key="13">
    <source>
        <dbReference type="SMART" id="SM00079"/>
    </source>
</evidence>